<gene>
    <name evidence="2" type="ORF">D0433_13605</name>
</gene>
<dbReference type="GO" id="GO:0008168">
    <property type="term" value="F:methyltransferase activity"/>
    <property type="evidence" value="ECO:0007669"/>
    <property type="project" value="InterPro"/>
</dbReference>
<evidence type="ECO:0000259" key="1">
    <source>
        <dbReference type="Pfam" id="PF01728"/>
    </source>
</evidence>
<dbReference type="Pfam" id="PF01728">
    <property type="entry name" value="FtsJ"/>
    <property type="match status" value="1"/>
</dbReference>
<dbReference type="AlphaFoldDB" id="A0A395LWP6"/>
<dbReference type="Proteomes" id="UP000266389">
    <property type="component" value="Unassembled WGS sequence"/>
</dbReference>
<accession>A0A395LWP6</accession>
<organism evidence="2 3">
    <name type="scientific">Candidatus Thermochlorobacter aerophilus</name>
    <dbReference type="NCBI Taxonomy" id="1868324"/>
    <lineage>
        <taxon>Bacteria</taxon>
        <taxon>Pseudomonadati</taxon>
        <taxon>Chlorobiota</taxon>
        <taxon>Chlorobiia</taxon>
        <taxon>Chlorobiales</taxon>
        <taxon>Candidatus Thermochlorobacteriaceae</taxon>
        <taxon>Candidatus Thermochlorobacter</taxon>
    </lineage>
</organism>
<dbReference type="Gene3D" id="3.40.50.150">
    <property type="entry name" value="Vaccinia Virus protein VP39"/>
    <property type="match status" value="1"/>
</dbReference>
<dbReference type="InterPro" id="IPR029063">
    <property type="entry name" value="SAM-dependent_MTases_sf"/>
</dbReference>
<comment type="caution">
    <text evidence="2">The sequence shown here is derived from an EMBL/GenBank/DDBJ whole genome shotgun (WGS) entry which is preliminary data.</text>
</comment>
<evidence type="ECO:0000313" key="3">
    <source>
        <dbReference type="Proteomes" id="UP000266389"/>
    </source>
</evidence>
<name>A0A395LWP6_9BACT</name>
<dbReference type="GO" id="GO:0032259">
    <property type="term" value="P:methylation"/>
    <property type="evidence" value="ECO:0007669"/>
    <property type="project" value="InterPro"/>
</dbReference>
<feature type="non-terminal residue" evidence="2">
    <location>
        <position position="95"/>
    </location>
</feature>
<sequence>MKSDVLYHHLDEIHNTRSASIILPMLFEIYKPNSVLDVGAGLGTWLKVCIDLGVSEVLGIDGEYVDMSRVVIPHECFLRKDLTQLTHSEKKYDLT</sequence>
<feature type="domain" description="Ribosomal RNA methyltransferase FtsJ" evidence="1">
    <location>
        <begin position="31"/>
        <end position="89"/>
    </location>
</feature>
<protein>
    <recommendedName>
        <fullName evidence="1">Ribosomal RNA methyltransferase FtsJ domain-containing protein</fullName>
    </recommendedName>
</protein>
<proteinExistence type="predicted"/>
<evidence type="ECO:0000313" key="2">
    <source>
        <dbReference type="EMBL" id="RFM23066.1"/>
    </source>
</evidence>
<reference evidence="2 3" key="1">
    <citation type="journal article" date="2011" name="ISME J.">
        <title>Community ecology of hot spring cyanobacterial mats: predominant populations and their functional potential.</title>
        <authorList>
            <person name="Klatt C.G."/>
            <person name="Wood J.M."/>
            <person name="Rusch D.B."/>
            <person name="Bateson M.M."/>
            <person name="Hamamura N."/>
            <person name="Heidelberg J.F."/>
            <person name="Grossman A.R."/>
            <person name="Bhaya D."/>
            <person name="Cohan F.M."/>
            <person name="Kuhl M."/>
            <person name="Bryant D.A."/>
            <person name="Ward D.M."/>
        </authorList>
    </citation>
    <scope>NUCLEOTIDE SEQUENCE [LARGE SCALE GENOMIC DNA]</scope>
    <source>
        <strain evidence="2">OS</strain>
    </source>
</reference>
<dbReference type="EMBL" id="PHFL01000071">
    <property type="protein sequence ID" value="RFM23066.1"/>
    <property type="molecule type" value="Genomic_DNA"/>
</dbReference>
<dbReference type="InterPro" id="IPR002877">
    <property type="entry name" value="RNA_MeTrfase_FtsJ_dom"/>
</dbReference>
<dbReference type="SUPFAM" id="SSF53335">
    <property type="entry name" value="S-adenosyl-L-methionine-dependent methyltransferases"/>
    <property type="match status" value="1"/>
</dbReference>